<dbReference type="Proteomes" id="UP000435138">
    <property type="component" value="Unassembled WGS sequence"/>
</dbReference>
<dbReference type="NCBIfam" id="TIGR01539">
    <property type="entry name" value="portal_lambda"/>
    <property type="match status" value="1"/>
</dbReference>
<dbReference type="GO" id="GO:0005198">
    <property type="term" value="F:structural molecule activity"/>
    <property type="evidence" value="ECO:0007669"/>
    <property type="project" value="InterPro"/>
</dbReference>
<sequence length="505" mass="55122">MGSANLLDRAIAVVAPRTAARRVAARRAFDVMSRGYDGANRDRLRNSWRSHNTSADTEIAAAGSLLRDRMRDLVRNNPYAANALAVLVTHAVGAGIVPRSKDKKVNKLFADWMKQCDADGHLDFHGIISLATREMLESGTGMVRRRRRLAEDGLAVPLQLQVLEVDHLDATRHGELATGRRASYGIEYNGIGKTTAYWLFPNHPGSTAITSTTSLSSVSVPAEDIVFGFKKLRAGQSQGVPWGHAAVTSVYDLAGYEQSELVRKRLESCMVGVVTGGDDEGGVGLPMGDDDVPGVYNADGEIVEKFAPGMLYHARGGKDIKFTQPANTANYDSYKTSMLHTIAVGFHVPHAFLSGRLDKVNYSSSKIGLETYKKIIDDLQWQVIIPMICQPLWDWFCEAAFWAGKIKTRKVAVEWSPPRFPSADEAKDVAARVAAVRSGLLNPLVAIAETGFTPEEVIAGFVEWNALLDDNKLIFDSDPRRMSQAGQTQQDADADKADASNEDTS</sequence>
<accession>A0A6A8A107</accession>
<keyword evidence="3" id="KW-1185">Reference proteome</keyword>
<dbReference type="AlphaFoldDB" id="A0A6A8A107"/>
<evidence type="ECO:0000256" key="1">
    <source>
        <dbReference type="SAM" id="MobiDB-lite"/>
    </source>
</evidence>
<dbReference type="EMBL" id="WIXI01000022">
    <property type="protein sequence ID" value="MQY44495.1"/>
    <property type="molecule type" value="Genomic_DNA"/>
</dbReference>
<reference evidence="2 3" key="1">
    <citation type="submission" date="2019-11" db="EMBL/GenBank/DDBJ databases">
        <title>Genome analysis of Rhizobacterium cereale a novel genus and species isolated from maize roots in North Spain.</title>
        <authorList>
            <person name="Menendez E."/>
            <person name="Flores-Felix J.D."/>
            <person name="Ramirez-Bahena M.-H."/>
            <person name="Igual J.M."/>
            <person name="Garcia-Fraile P."/>
            <person name="Peix A."/>
            <person name="Velazquez E."/>
        </authorList>
    </citation>
    <scope>NUCLEOTIDE SEQUENCE [LARGE SCALE GENOMIC DNA]</scope>
    <source>
        <strain evidence="2 3">RZME27</strain>
    </source>
</reference>
<comment type="caution">
    <text evidence="2">The sequence shown here is derived from an EMBL/GenBank/DDBJ whole genome shotgun (WGS) entry which is preliminary data.</text>
</comment>
<evidence type="ECO:0000313" key="2">
    <source>
        <dbReference type="EMBL" id="MQY44495.1"/>
    </source>
</evidence>
<dbReference type="GO" id="GO:0019068">
    <property type="term" value="P:virion assembly"/>
    <property type="evidence" value="ECO:0007669"/>
    <property type="project" value="InterPro"/>
</dbReference>
<evidence type="ECO:0000313" key="3">
    <source>
        <dbReference type="Proteomes" id="UP000435138"/>
    </source>
</evidence>
<dbReference type="Pfam" id="PF05136">
    <property type="entry name" value="Phage_portal_2"/>
    <property type="match status" value="1"/>
</dbReference>
<organism evidence="2 3">
    <name type="scientific">Endobacterium cereale</name>
    <dbReference type="NCBI Taxonomy" id="2663029"/>
    <lineage>
        <taxon>Bacteria</taxon>
        <taxon>Pseudomonadati</taxon>
        <taxon>Pseudomonadota</taxon>
        <taxon>Alphaproteobacteria</taxon>
        <taxon>Hyphomicrobiales</taxon>
        <taxon>Rhizobiaceae</taxon>
        <taxon>Endobacterium</taxon>
    </lineage>
</organism>
<gene>
    <name evidence="2" type="ORF">GAO09_00200</name>
</gene>
<proteinExistence type="predicted"/>
<dbReference type="RefSeq" id="WP_153352068.1">
    <property type="nucleotide sequence ID" value="NZ_WIXI01000022.1"/>
</dbReference>
<protein>
    <submittedName>
        <fullName evidence="2">Phage portal protein</fullName>
    </submittedName>
</protein>
<name>A0A6A8A107_9HYPH</name>
<dbReference type="InterPro" id="IPR006429">
    <property type="entry name" value="Phage_lambda_portal"/>
</dbReference>
<feature type="region of interest" description="Disordered" evidence="1">
    <location>
        <begin position="479"/>
        <end position="505"/>
    </location>
</feature>